<dbReference type="EMBL" id="NFHO01000003">
    <property type="protein sequence ID" value="OUN43788.1"/>
    <property type="molecule type" value="Genomic_DNA"/>
</dbReference>
<proteinExistence type="predicted"/>
<evidence type="ECO:0000313" key="2">
    <source>
        <dbReference type="Proteomes" id="UP000196560"/>
    </source>
</evidence>
<reference evidence="2" key="1">
    <citation type="submission" date="2017-04" db="EMBL/GenBank/DDBJ databases">
        <title>Function of individual gut microbiota members based on whole genome sequencing of pure cultures obtained from chicken caecum.</title>
        <authorList>
            <person name="Medvecky M."/>
            <person name="Cejkova D."/>
            <person name="Polansky O."/>
            <person name="Karasova D."/>
            <person name="Kubasova T."/>
            <person name="Cizek A."/>
            <person name="Rychlik I."/>
        </authorList>
    </citation>
    <scope>NUCLEOTIDE SEQUENCE [LARGE SCALE GENOMIC DNA]</scope>
    <source>
        <strain evidence="2">An70</strain>
    </source>
</reference>
<accession>A0A1Y3U9B8</accession>
<dbReference type="Proteomes" id="UP000196560">
    <property type="component" value="Unassembled WGS sequence"/>
</dbReference>
<organism evidence="1 2">
    <name type="scientific">Enorma massiliensis</name>
    <dbReference type="NCBI Taxonomy" id="1472761"/>
    <lineage>
        <taxon>Bacteria</taxon>
        <taxon>Bacillati</taxon>
        <taxon>Actinomycetota</taxon>
        <taxon>Coriobacteriia</taxon>
        <taxon>Coriobacteriales</taxon>
        <taxon>Coriobacteriaceae</taxon>
        <taxon>Enorma</taxon>
    </lineage>
</organism>
<protein>
    <submittedName>
        <fullName evidence="1">Uncharacterized protein</fullName>
    </submittedName>
</protein>
<evidence type="ECO:0000313" key="1">
    <source>
        <dbReference type="EMBL" id="OUN43788.1"/>
    </source>
</evidence>
<name>A0A1Y3U9B8_9ACTN</name>
<dbReference type="RefSeq" id="WP_087186084.1">
    <property type="nucleotide sequence ID" value="NZ_NFHO01000003.1"/>
</dbReference>
<comment type="caution">
    <text evidence="1">The sequence shown here is derived from an EMBL/GenBank/DDBJ whole genome shotgun (WGS) entry which is preliminary data.</text>
</comment>
<gene>
    <name evidence="1" type="ORF">B5G21_03620</name>
</gene>
<sequence length="78" mass="8684">MNFNNANYTTLWDKAGFEREFGRSFDNSRDSVYAMNGDASYDFMVSGVNFYPRAGNLVVAISGAHTGPFRVNYIVVLG</sequence>
<keyword evidence="2" id="KW-1185">Reference proteome</keyword>
<dbReference type="AlphaFoldDB" id="A0A1Y3U9B8"/>